<proteinExistence type="predicted"/>
<protein>
    <submittedName>
        <fullName evidence="2">Uncharacterized protein</fullName>
    </submittedName>
</protein>
<reference evidence="2" key="1">
    <citation type="journal article" date="2020" name="Nature">
        <title>Giant virus diversity and host interactions through global metagenomics.</title>
        <authorList>
            <person name="Schulz F."/>
            <person name="Roux S."/>
            <person name="Paez-Espino D."/>
            <person name="Jungbluth S."/>
            <person name="Walsh D.A."/>
            <person name="Denef V.J."/>
            <person name="McMahon K.D."/>
            <person name="Konstantinidis K.T."/>
            <person name="Eloe-Fadrosh E.A."/>
            <person name="Kyrpides N.C."/>
            <person name="Woyke T."/>
        </authorList>
    </citation>
    <scope>NUCLEOTIDE SEQUENCE</scope>
    <source>
        <strain evidence="2">GVMAG-M-3300023174-144</strain>
    </source>
</reference>
<feature type="region of interest" description="Disordered" evidence="1">
    <location>
        <begin position="1"/>
        <end position="44"/>
    </location>
</feature>
<evidence type="ECO:0000256" key="1">
    <source>
        <dbReference type="SAM" id="MobiDB-lite"/>
    </source>
</evidence>
<evidence type="ECO:0000313" key="2">
    <source>
        <dbReference type="EMBL" id="QHT15148.1"/>
    </source>
</evidence>
<sequence length="492" mass="52563">MEKNHKKSSYTITLGESKKKKNNKHNNSCSSNSSKNCDSSSDDEECKKKCKKKCKPGPPGPPGPCGAPGPLVTTIMLTREFDGLDPGFQSTYCIKDNCNNKYLTGGCYITIDCTSLDTPYFLILAITDNNLITIKNINDATATWEAGAKIALVGKRGPTGATGATLFDVDSPADVSYPYGATLINNEGLISLQLAPADNVNPGLINNTDQLISGTKYFQDVIVAANFSSDPYSSWGGFNPGSIYFNNTSNSLQLYLGNTVGSTYSGSTWATIITNKQGVTAVGSTGLSYGATFTSNGYLQFGSASSTNPGIITTSGQTFSGNKYFTGIIGVGKYSTAPSVGVAGSIYYNTTISGASGLHVSNGSSWSSVKSFVIDHPKDDEKLLVHGCLEGPEAGVYYRGKGVITNNESVTIELPDYVDKLATNLTVQLTPIYDGNIYKPQYFAGEISGNKFDVHGVNGAFYWTIYGQRLSFIVEPNKNEVEIKGDGPYKWI</sequence>
<dbReference type="AlphaFoldDB" id="A0A6C0DDZ0"/>
<dbReference type="EMBL" id="MN739601">
    <property type="protein sequence ID" value="QHT15148.1"/>
    <property type="molecule type" value="Genomic_DNA"/>
</dbReference>
<accession>A0A6C0DDZ0</accession>
<name>A0A6C0DDZ0_9ZZZZ</name>
<feature type="compositionally biased region" description="Low complexity" evidence="1">
    <location>
        <begin position="25"/>
        <end position="39"/>
    </location>
</feature>
<organism evidence="2">
    <name type="scientific">viral metagenome</name>
    <dbReference type="NCBI Taxonomy" id="1070528"/>
    <lineage>
        <taxon>unclassified sequences</taxon>
        <taxon>metagenomes</taxon>
        <taxon>organismal metagenomes</taxon>
    </lineage>
</organism>